<dbReference type="EMBL" id="GISG01280180">
    <property type="protein sequence ID" value="MBA4678721.1"/>
    <property type="molecule type" value="Transcribed_RNA"/>
</dbReference>
<reference evidence="2" key="2">
    <citation type="submission" date="2020-07" db="EMBL/GenBank/DDBJ databases">
        <authorList>
            <person name="Vera ALvarez R."/>
            <person name="Arias-Moreno D.M."/>
            <person name="Jimenez-Jacinto V."/>
            <person name="Jimenez-Bremont J.F."/>
            <person name="Swaminathan K."/>
            <person name="Moose S.P."/>
            <person name="Guerrero-Gonzalez M.L."/>
            <person name="Marino-Ramirez L."/>
            <person name="Landsman D."/>
            <person name="Rodriguez-Kessler M."/>
            <person name="Delgado-Sanchez P."/>
        </authorList>
    </citation>
    <scope>NUCLEOTIDE SEQUENCE</scope>
    <source>
        <tissue evidence="2">Cladode</tissue>
    </source>
</reference>
<name>A0A7C9ETH4_OPUST</name>
<keyword evidence="1" id="KW-1133">Transmembrane helix</keyword>
<feature type="transmembrane region" description="Helical" evidence="1">
    <location>
        <begin position="58"/>
        <end position="76"/>
    </location>
</feature>
<evidence type="ECO:0000313" key="2">
    <source>
        <dbReference type="EMBL" id="MBA4678721.1"/>
    </source>
</evidence>
<keyword evidence="1" id="KW-0472">Membrane</keyword>
<evidence type="ECO:0000256" key="1">
    <source>
        <dbReference type="SAM" id="Phobius"/>
    </source>
</evidence>
<keyword evidence="1" id="KW-0812">Transmembrane</keyword>
<sequence length="100" mass="12195">MSMPEIPVSVRAHRWHAKRRHRRHAHASHGWWWNKAATHWTSTHSRHWWCRQSKREQLCIHILLRNLLLFLCFLFLDLPLSFKFVLDKLIDLARVLSNKL</sequence>
<proteinExistence type="predicted"/>
<reference evidence="2" key="1">
    <citation type="journal article" date="2013" name="J. Plant Res.">
        <title>Effect of fungi and light on seed germination of three Opuntia species from semiarid lands of central Mexico.</title>
        <authorList>
            <person name="Delgado-Sanchez P."/>
            <person name="Jimenez-Bremont J.F."/>
            <person name="Guerrero-Gonzalez Mde L."/>
            <person name="Flores J."/>
        </authorList>
    </citation>
    <scope>NUCLEOTIDE SEQUENCE</scope>
    <source>
        <tissue evidence="2">Cladode</tissue>
    </source>
</reference>
<organism evidence="2">
    <name type="scientific">Opuntia streptacantha</name>
    <name type="common">Prickly pear cactus</name>
    <name type="synonym">Opuntia cardona</name>
    <dbReference type="NCBI Taxonomy" id="393608"/>
    <lineage>
        <taxon>Eukaryota</taxon>
        <taxon>Viridiplantae</taxon>
        <taxon>Streptophyta</taxon>
        <taxon>Embryophyta</taxon>
        <taxon>Tracheophyta</taxon>
        <taxon>Spermatophyta</taxon>
        <taxon>Magnoliopsida</taxon>
        <taxon>eudicotyledons</taxon>
        <taxon>Gunneridae</taxon>
        <taxon>Pentapetalae</taxon>
        <taxon>Caryophyllales</taxon>
        <taxon>Cactineae</taxon>
        <taxon>Cactaceae</taxon>
        <taxon>Opuntioideae</taxon>
        <taxon>Opuntia</taxon>
    </lineage>
</organism>
<dbReference type="AlphaFoldDB" id="A0A7C9ETH4"/>
<accession>A0A7C9ETH4</accession>
<protein>
    <submittedName>
        <fullName evidence="2">Uncharacterized protein</fullName>
    </submittedName>
</protein>